<dbReference type="Gene3D" id="2.60.120.970">
    <property type="match status" value="1"/>
</dbReference>
<keyword evidence="3" id="KW-0217">Developmental protein</keyword>
<dbReference type="InterPro" id="IPR015615">
    <property type="entry name" value="TGF-beta-rel"/>
</dbReference>
<evidence type="ECO:0000256" key="8">
    <source>
        <dbReference type="ARBA" id="ARBA00023157"/>
    </source>
</evidence>
<dbReference type="PROSITE" id="PS00250">
    <property type="entry name" value="TGF_BETA_1"/>
    <property type="match status" value="1"/>
</dbReference>
<dbReference type="SMR" id="A0A482XS28"/>
<dbReference type="EMBL" id="QKKF02002619">
    <property type="protein sequence ID" value="RZF48268.1"/>
    <property type="molecule type" value="Genomic_DNA"/>
</dbReference>
<dbReference type="Pfam" id="PF00688">
    <property type="entry name" value="TGFb_propeptide"/>
    <property type="match status" value="1"/>
</dbReference>
<name>A0A482XS28_LAOST</name>
<evidence type="ECO:0000256" key="7">
    <source>
        <dbReference type="ARBA" id="ARBA00023030"/>
    </source>
</evidence>
<dbReference type="STRING" id="195883.A0A482XS28"/>
<evidence type="ECO:0000256" key="5">
    <source>
        <dbReference type="ARBA" id="ARBA00022729"/>
    </source>
</evidence>
<dbReference type="Gene3D" id="2.10.90.10">
    <property type="entry name" value="Cystine-knot cytokines"/>
    <property type="match status" value="1"/>
</dbReference>
<feature type="domain" description="TGF-beta family profile" evidence="12">
    <location>
        <begin position="255"/>
        <end position="377"/>
    </location>
</feature>
<feature type="chain" id="PRO_5019797835" description="TGF-beta family profile domain-containing protein" evidence="11">
    <location>
        <begin position="20"/>
        <end position="377"/>
    </location>
</feature>
<dbReference type="InterPro" id="IPR001839">
    <property type="entry name" value="TGF-b_C"/>
</dbReference>
<evidence type="ECO:0000256" key="3">
    <source>
        <dbReference type="ARBA" id="ARBA00022473"/>
    </source>
</evidence>
<dbReference type="GO" id="GO:0005615">
    <property type="term" value="C:extracellular space"/>
    <property type="evidence" value="ECO:0007669"/>
    <property type="project" value="TreeGrafter"/>
</dbReference>
<keyword evidence="4" id="KW-0964">Secreted</keyword>
<dbReference type="OrthoDB" id="5987191at2759"/>
<proteinExistence type="inferred from homology"/>
<evidence type="ECO:0000256" key="11">
    <source>
        <dbReference type="SAM" id="SignalP"/>
    </source>
</evidence>
<dbReference type="InterPro" id="IPR017948">
    <property type="entry name" value="TGFb_CS"/>
</dbReference>
<comment type="caution">
    <text evidence="13">The sequence shown here is derived from an EMBL/GenBank/DDBJ whole genome shotgun (WGS) entry which is preliminary data.</text>
</comment>
<dbReference type="Proteomes" id="UP000291343">
    <property type="component" value="Unassembled WGS sequence"/>
</dbReference>
<dbReference type="GO" id="GO:0051240">
    <property type="term" value="P:positive regulation of multicellular organismal process"/>
    <property type="evidence" value="ECO:0007669"/>
    <property type="project" value="UniProtKB-ARBA"/>
</dbReference>
<reference evidence="13 14" key="1">
    <citation type="journal article" date="2017" name="Gigascience">
        <title>Genome sequence of the small brown planthopper, Laodelphax striatellus.</title>
        <authorList>
            <person name="Zhu J."/>
            <person name="Jiang F."/>
            <person name="Wang X."/>
            <person name="Yang P."/>
            <person name="Bao Y."/>
            <person name="Zhao W."/>
            <person name="Wang W."/>
            <person name="Lu H."/>
            <person name="Wang Q."/>
            <person name="Cui N."/>
            <person name="Li J."/>
            <person name="Chen X."/>
            <person name="Luo L."/>
            <person name="Yu J."/>
            <person name="Kang L."/>
            <person name="Cui F."/>
        </authorList>
    </citation>
    <scope>NUCLEOTIDE SEQUENCE [LARGE SCALE GENOMIC DNA]</scope>
    <source>
        <strain evidence="13">Lst14</strain>
    </source>
</reference>
<dbReference type="InParanoid" id="A0A482XS28"/>
<dbReference type="GO" id="GO:0051094">
    <property type="term" value="P:positive regulation of developmental process"/>
    <property type="evidence" value="ECO:0007669"/>
    <property type="project" value="UniProtKB-ARBA"/>
</dbReference>
<keyword evidence="7 10" id="KW-0339">Growth factor</keyword>
<keyword evidence="5 11" id="KW-0732">Signal</keyword>
<keyword evidence="6" id="KW-0221">Differentiation</keyword>
<dbReference type="PROSITE" id="PS51362">
    <property type="entry name" value="TGF_BETA_2"/>
    <property type="match status" value="1"/>
</dbReference>
<dbReference type="PANTHER" id="PTHR11848">
    <property type="entry name" value="TGF-BETA FAMILY"/>
    <property type="match status" value="1"/>
</dbReference>
<dbReference type="FunCoup" id="A0A482XS28">
    <property type="interactions" value="115"/>
</dbReference>
<evidence type="ECO:0000256" key="6">
    <source>
        <dbReference type="ARBA" id="ARBA00022782"/>
    </source>
</evidence>
<comment type="subcellular location">
    <subcellularLocation>
        <location evidence="1">Secreted</location>
    </subcellularLocation>
</comment>
<feature type="signal peptide" evidence="11">
    <location>
        <begin position="1"/>
        <end position="19"/>
    </location>
</feature>
<dbReference type="CDD" id="cd13760">
    <property type="entry name" value="TGF_beta_BMP2_like"/>
    <property type="match status" value="1"/>
</dbReference>
<dbReference type="PANTHER" id="PTHR11848:SF263">
    <property type="entry name" value="PROTEIN DECAPENTAPLEGIC"/>
    <property type="match status" value="1"/>
</dbReference>
<keyword evidence="14" id="KW-1185">Reference proteome</keyword>
<keyword evidence="9" id="KW-0325">Glycoprotein</keyword>
<dbReference type="Pfam" id="PF00019">
    <property type="entry name" value="TGF_beta"/>
    <property type="match status" value="1"/>
</dbReference>
<evidence type="ECO:0000256" key="9">
    <source>
        <dbReference type="ARBA" id="ARBA00023180"/>
    </source>
</evidence>
<evidence type="ECO:0000256" key="2">
    <source>
        <dbReference type="ARBA" id="ARBA00006656"/>
    </source>
</evidence>
<dbReference type="SMART" id="SM00204">
    <property type="entry name" value="TGFB"/>
    <property type="match status" value="1"/>
</dbReference>
<dbReference type="GO" id="GO:0030154">
    <property type="term" value="P:cell differentiation"/>
    <property type="evidence" value="ECO:0007669"/>
    <property type="project" value="UniProtKB-KW"/>
</dbReference>
<comment type="similarity">
    <text evidence="2 10">Belongs to the TGF-beta family.</text>
</comment>
<dbReference type="InterPro" id="IPR001111">
    <property type="entry name" value="TGF-b_propeptide"/>
</dbReference>
<dbReference type="GO" id="GO:0008083">
    <property type="term" value="F:growth factor activity"/>
    <property type="evidence" value="ECO:0007669"/>
    <property type="project" value="UniProtKB-KW"/>
</dbReference>
<keyword evidence="8" id="KW-1015">Disulfide bond</keyword>
<sequence length="377" mass="41513">MLAVLMVGALLTLPGGGLCGGGSEGGDRGRLEATLLSALGLSSRPRTDRSRVVVPPAMLELYRRQAGLKSQETLALPLPGRHTRSANTVRSFQHKESEIDERFKRSDRFRLHFDVSKVPEGERVTGAELRLSVEPTEVAGNGPRRRVEVHDIVRPGRRGQSGPITRLLDSRSVHHAGGEPIVLDVLPAVERWADEPPHNHGLLVKVKVEDDDAVQGSEQSGAKVRLRRESPLDADQPLLLVYLDDGRGTEATLDRRKRAATTAARKQRRKDERETCRRHALYVDFADVGWNDWIVAPPGYDAYYCHGDCPFPLADHLNSTNHAIVQTLVHSVNPGAVPKACCVPTALSSISMLYVDEDDKVVLKNYQDMTVQGCGCR</sequence>
<dbReference type="InterPro" id="IPR029034">
    <property type="entry name" value="Cystine-knot_cytokine"/>
</dbReference>
<dbReference type="FunFam" id="2.10.90.10:FF:000103">
    <property type="entry name" value="Bone morphogenetic protein 16"/>
    <property type="match status" value="1"/>
</dbReference>
<evidence type="ECO:0000256" key="1">
    <source>
        <dbReference type="ARBA" id="ARBA00004613"/>
    </source>
</evidence>
<gene>
    <name evidence="13" type="ORF">LSTR_LSTR006235</name>
</gene>
<protein>
    <recommendedName>
        <fullName evidence="12">TGF-beta family profile domain-containing protein</fullName>
    </recommendedName>
</protein>
<dbReference type="SUPFAM" id="SSF57501">
    <property type="entry name" value="Cystine-knot cytokines"/>
    <property type="match status" value="1"/>
</dbReference>
<dbReference type="PRINTS" id="PR00669">
    <property type="entry name" value="INHIBINA"/>
</dbReference>
<evidence type="ECO:0000259" key="12">
    <source>
        <dbReference type="PROSITE" id="PS51362"/>
    </source>
</evidence>
<accession>A0A482XS28</accession>
<evidence type="ECO:0000256" key="4">
    <source>
        <dbReference type="ARBA" id="ARBA00022525"/>
    </source>
</evidence>
<evidence type="ECO:0000313" key="14">
    <source>
        <dbReference type="Proteomes" id="UP000291343"/>
    </source>
</evidence>
<organism evidence="13 14">
    <name type="scientific">Laodelphax striatellus</name>
    <name type="common">Small brown planthopper</name>
    <name type="synonym">Delphax striatella</name>
    <dbReference type="NCBI Taxonomy" id="195883"/>
    <lineage>
        <taxon>Eukaryota</taxon>
        <taxon>Metazoa</taxon>
        <taxon>Ecdysozoa</taxon>
        <taxon>Arthropoda</taxon>
        <taxon>Hexapoda</taxon>
        <taxon>Insecta</taxon>
        <taxon>Pterygota</taxon>
        <taxon>Neoptera</taxon>
        <taxon>Paraneoptera</taxon>
        <taxon>Hemiptera</taxon>
        <taxon>Auchenorrhyncha</taxon>
        <taxon>Fulgoroidea</taxon>
        <taxon>Delphacidae</taxon>
        <taxon>Criomorphinae</taxon>
        <taxon>Laodelphax</taxon>
    </lineage>
</organism>
<dbReference type="GO" id="GO:0005125">
    <property type="term" value="F:cytokine activity"/>
    <property type="evidence" value="ECO:0007669"/>
    <property type="project" value="TreeGrafter"/>
</dbReference>
<dbReference type="AlphaFoldDB" id="A0A482XS28"/>
<evidence type="ECO:0000313" key="13">
    <source>
        <dbReference type="EMBL" id="RZF48268.1"/>
    </source>
</evidence>
<evidence type="ECO:0000256" key="10">
    <source>
        <dbReference type="RuleBase" id="RU000354"/>
    </source>
</evidence>